<dbReference type="Gene3D" id="2.102.10.10">
    <property type="entry name" value="Rieske [2Fe-2S] iron-sulphur domain"/>
    <property type="match status" value="1"/>
</dbReference>
<feature type="domain" description="Rieske" evidence="10">
    <location>
        <begin position="52"/>
        <end position="145"/>
    </location>
</feature>
<organism evidence="11 12">
    <name type="scientific">Candidatus Agrococcus pullicola</name>
    <dbReference type="NCBI Taxonomy" id="2838429"/>
    <lineage>
        <taxon>Bacteria</taxon>
        <taxon>Bacillati</taxon>
        <taxon>Actinomycetota</taxon>
        <taxon>Actinomycetes</taxon>
        <taxon>Micrococcales</taxon>
        <taxon>Microbacteriaceae</taxon>
        <taxon>Agrococcus</taxon>
    </lineage>
</organism>
<evidence type="ECO:0000256" key="6">
    <source>
        <dbReference type="ARBA" id="ARBA00023014"/>
    </source>
</evidence>
<dbReference type="GO" id="GO:0016705">
    <property type="term" value="F:oxidoreductase activity, acting on paired donors, with incorporation or reduction of molecular oxygen"/>
    <property type="evidence" value="ECO:0007669"/>
    <property type="project" value="UniProtKB-ARBA"/>
</dbReference>
<evidence type="ECO:0000259" key="10">
    <source>
        <dbReference type="PROSITE" id="PS51296"/>
    </source>
</evidence>
<evidence type="ECO:0000256" key="3">
    <source>
        <dbReference type="ARBA" id="ARBA00022714"/>
    </source>
</evidence>
<evidence type="ECO:0000256" key="1">
    <source>
        <dbReference type="ARBA" id="ARBA00002494"/>
    </source>
</evidence>
<dbReference type="EMBL" id="DXDC01000324">
    <property type="protein sequence ID" value="HIY66748.1"/>
    <property type="molecule type" value="Genomic_DNA"/>
</dbReference>
<dbReference type="GO" id="GO:0016020">
    <property type="term" value="C:membrane"/>
    <property type="evidence" value="ECO:0007669"/>
    <property type="project" value="InterPro"/>
</dbReference>
<keyword evidence="6" id="KW-0411">Iron-sulfur</keyword>
<dbReference type="InterPro" id="IPR017941">
    <property type="entry name" value="Rieske_2Fe-2S"/>
</dbReference>
<dbReference type="InterPro" id="IPR005805">
    <property type="entry name" value="Rieske_Fe-S_prot_C"/>
</dbReference>
<dbReference type="InterPro" id="IPR014349">
    <property type="entry name" value="Rieske_Fe-S_prot"/>
</dbReference>
<evidence type="ECO:0000313" key="11">
    <source>
        <dbReference type="EMBL" id="HIY66748.1"/>
    </source>
</evidence>
<dbReference type="Pfam" id="PF00355">
    <property type="entry name" value="Rieske"/>
    <property type="match status" value="1"/>
</dbReference>
<keyword evidence="3" id="KW-0001">2Fe-2S</keyword>
<protein>
    <recommendedName>
        <fullName evidence="2">Cytochrome bc1 complex Rieske iron-sulfur subunit</fullName>
    </recommendedName>
    <alternativeName>
        <fullName evidence="8">Cytochrome bc1 reductase complex subunit QcrA</fullName>
    </alternativeName>
</protein>
<evidence type="ECO:0000256" key="9">
    <source>
        <dbReference type="ARBA" id="ARBA00034078"/>
    </source>
</evidence>
<dbReference type="PROSITE" id="PS51296">
    <property type="entry name" value="RIESKE"/>
    <property type="match status" value="1"/>
</dbReference>
<keyword evidence="5" id="KW-0408">Iron</keyword>
<reference evidence="11" key="1">
    <citation type="journal article" date="2021" name="PeerJ">
        <title>Extensive microbial diversity within the chicken gut microbiome revealed by metagenomics and culture.</title>
        <authorList>
            <person name="Gilroy R."/>
            <person name="Ravi A."/>
            <person name="Getino M."/>
            <person name="Pursley I."/>
            <person name="Horton D.L."/>
            <person name="Alikhan N.F."/>
            <person name="Baker D."/>
            <person name="Gharbi K."/>
            <person name="Hall N."/>
            <person name="Watson M."/>
            <person name="Adriaenssens E.M."/>
            <person name="Foster-Nyarko E."/>
            <person name="Jarju S."/>
            <person name="Secka A."/>
            <person name="Antonio M."/>
            <person name="Oren A."/>
            <person name="Chaudhuri R.R."/>
            <person name="La Ragione R."/>
            <person name="Hildebrand F."/>
            <person name="Pallen M.J."/>
        </authorList>
    </citation>
    <scope>NUCLEOTIDE SEQUENCE</scope>
    <source>
        <strain evidence="11">ChiGjej1B1-98</strain>
    </source>
</reference>
<proteinExistence type="predicted"/>
<dbReference type="SUPFAM" id="SSF50022">
    <property type="entry name" value="ISP domain"/>
    <property type="match status" value="1"/>
</dbReference>
<comment type="caution">
    <text evidence="11">The sequence shown here is derived from an EMBL/GenBank/DDBJ whole genome shotgun (WGS) entry which is preliminary data.</text>
</comment>
<dbReference type="PANTHER" id="PTHR10134">
    <property type="entry name" value="CYTOCHROME B-C1 COMPLEX SUBUNIT RIESKE, MITOCHONDRIAL"/>
    <property type="match status" value="1"/>
</dbReference>
<dbReference type="PRINTS" id="PR00162">
    <property type="entry name" value="RIESKE"/>
</dbReference>
<dbReference type="GO" id="GO:0004497">
    <property type="term" value="F:monooxygenase activity"/>
    <property type="evidence" value="ECO:0007669"/>
    <property type="project" value="UniProtKB-ARBA"/>
</dbReference>
<sequence length="151" mass="15486">MSAEILRSTGAEHGSITRRAAIGACVAGGVLTLAACAGGVEFVELPSGENGSTTIPLDDIPVGGGGSLQIDKVAVIVTRPAENEVHAFSGHCTHQGCLVRMNDENIHCPCHNSEFDTSTGDVVTGPALEALPEYRVEISGGEVTVHLEPVG</sequence>
<dbReference type="CDD" id="cd03467">
    <property type="entry name" value="Rieske"/>
    <property type="match status" value="1"/>
</dbReference>
<name>A0A9D1YWT7_9MICO</name>
<evidence type="ECO:0000256" key="5">
    <source>
        <dbReference type="ARBA" id="ARBA00023004"/>
    </source>
</evidence>
<accession>A0A9D1YWT7</accession>
<comment type="function">
    <text evidence="1">Iron-sulfur subunit of the cytochrome bc1 complex, an essential component of the respiratory electron transport chain required for ATP synthesis. The bc1 complex catalyzes the oxidation of menaquinol and the reduction of cytochrome c in the respiratory chain. The bc1 complex operates through a Q-cycle mechanism that couples electron transfer to generation of the proton gradient that drives ATP synthesis.</text>
</comment>
<dbReference type="AlphaFoldDB" id="A0A9D1YWT7"/>
<keyword evidence="7" id="KW-1015">Disulfide bond</keyword>
<dbReference type="Proteomes" id="UP000824005">
    <property type="component" value="Unassembled WGS sequence"/>
</dbReference>
<comment type="cofactor">
    <cofactor evidence="9">
        <name>[2Fe-2S] cluster</name>
        <dbReference type="ChEBI" id="CHEBI:190135"/>
    </cofactor>
</comment>
<dbReference type="GO" id="GO:0046872">
    <property type="term" value="F:metal ion binding"/>
    <property type="evidence" value="ECO:0007669"/>
    <property type="project" value="UniProtKB-KW"/>
</dbReference>
<evidence type="ECO:0000256" key="2">
    <source>
        <dbReference type="ARBA" id="ARBA00015816"/>
    </source>
</evidence>
<dbReference type="InterPro" id="IPR036922">
    <property type="entry name" value="Rieske_2Fe-2S_sf"/>
</dbReference>
<evidence type="ECO:0000256" key="8">
    <source>
        <dbReference type="ARBA" id="ARBA00029586"/>
    </source>
</evidence>
<evidence type="ECO:0000256" key="7">
    <source>
        <dbReference type="ARBA" id="ARBA00023157"/>
    </source>
</evidence>
<reference evidence="11" key="2">
    <citation type="submission" date="2021-04" db="EMBL/GenBank/DDBJ databases">
        <authorList>
            <person name="Gilroy R."/>
        </authorList>
    </citation>
    <scope>NUCLEOTIDE SEQUENCE</scope>
    <source>
        <strain evidence="11">ChiGjej1B1-98</strain>
    </source>
</reference>
<evidence type="ECO:0000313" key="12">
    <source>
        <dbReference type="Proteomes" id="UP000824005"/>
    </source>
</evidence>
<gene>
    <name evidence="11" type="ORF">H9830_10785</name>
</gene>
<evidence type="ECO:0000256" key="4">
    <source>
        <dbReference type="ARBA" id="ARBA00022723"/>
    </source>
</evidence>
<keyword evidence="4" id="KW-0479">Metal-binding</keyword>
<dbReference type="GO" id="GO:0051537">
    <property type="term" value="F:2 iron, 2 sulfur cluster binding"/>
    <property type="evidence" value="ECO:0007669"/>
    <property type="project" value="UniProtKB-KW"/>
</dbReference>